<dbReference type="STRING" id="1198114.AciX9_1803"/>
<reference evidence="2" key="1">
    <citation type="submission" date="2011-01" db="EMBL/GenBank/DDBJ databases">
        <title>Complete sequence of chromosome of Acidobacterium sp. MP5ACTX9.</title>
        <authorList>
            <consortium name="US DOE Joint Genome Institute"/>
            <person name="Lucas S."/>
            <person name="Copeland A."/>
            <person name="Lapidus A."/>
            <person name="Cheng J.-F."/>
            <person name="Goodwin L."/>
            <person name="Pitluck S."/>
            <person name="Teshima H."/>
            <person name="Detter J.C."/>
            <person name="Han C."/>
            <person name="Tapia R."/>
            <person name="Land M."/>
            <person name="Hauser L."/>
            <person name="Kyrpides N."/>
            <person name="Ivanova N."/>
            <person name="Ovchinnikova G."/>
            <person name="Pagani I."/>
            <person name="Rawat S.R."/>
            <person name="Mannisto M."/>
            <person name="Haggblom M.M."/>
            <person name="Woyke T."/>
        </authorList>
    </citation>
    <scope>NUCLEOTIDE SEQUENCE [LARGE SCALE GENOMIC DNA]</scope>
    <source>
        <strain evidence="2">MP5ACTX9</strain>
    </source>
</reference>
<accession>E8WZG3</accession>
<dbReference type="EMBL" id="CP002480">
    <property type="protein sequence ID" value="ADW68851.1"/>
    <property type="molecule type" value="Genomic_DNA"/>
</dbReference>
<sequence>MSIDTLTVKLLSSVLKSETRKKLFTMVAGRRIADMDQLKEATSGSDIRSDLEALENADLIGAGQASEKYYVTARGLKVARDLQELSIG</sequence>
<keyword evidence="2" id="KW-1185">Reference proteome</keyword>
<organism evidence="2">
    <name type="scientific">Granulicella tundricola (strain ATCC BAA-1859 / DSM 23138 / MP5ACTX9)</name>
    <dbReference type="NCBI Taxonomy" id="1198114"/>
    <lineage>
        <taxon>Bacteria</taxon>
        <taxon>Pseudomonadati</taxon>
        <taxon>Acidobacteriota</taxon>
        <taxon>Terriglobia</taxon>
        <taxon>Terriglobales</taxon>
        <taxon>Acidobacteriaceae</taxon>
        <taxon>Granulicella</taxon>
    </lineage>
</organism>
<evidence type="ECO:0000313" key="2">
    <source>
        <dbReference type="Proteomes" id="UP000000343"/>
    </source>
</evidence>
<dbReference type="PaxDb" id="1198114-AciX9_1803"/>
<protein>
    <submittedName>
        <fullName evidence="1">Putative transcriptional regulator</fullName>
    </submittedName>
</protein>
<name>E8WZG3_GRATM</name>
<dbReference type="RefSeq" id="WP_013580170.1">
    <property type="nucleotide sequence ID" value="NC_015064.1"/>
</dbReference>
<proteinExistence type="predicted"/>
<dbReference type="Proteomes" id="UP000000343">
    <property type="component" value="Chromosome"/>
</dbReference>
<dbReference type="HOGENOM" id="CLU_2464705_0_0_0"/>
<evidence type="ECO:0000313" key="1">
    <source>
        <dbReference type="EMBL" id="ADW68851.1"/>
    </source>
</evidence>
<dbReference type="KEGG" id="acm:AciX9_1803"/>
<gene>
    <name evidence="1" type="ordered locus">AciX9_1803</name>
</gene>
<dbReference type="AlphaFoldDB" id="E8WZG3"/>